<keyword evidence="5" id="KW-1185">Reference proteome</keyword>
<feature type="signal peptide" evidence="2">
    <location>
        <begin position="1"/>
        <end position="21"/>
    </location>
</feature>
<feature type="compositionally biased region" description="Basic and acidic residues" evidence="1">
    <location>
        <begin position="42"/>
        <end position="54"/>
    </location>
</feature>
<evidence type="ECO:0000256" key="2">
    <source>
        <dbReference type="SAM" id="SignalP"/>
    </source>
</evidence>
<dbReference type="GeneID" id="95580424"/>
<dbReference type="OrthoDB" id="2870483at2"/>
<feature type="compositionally biased region" description="Basic and acidic residues" evidence="1">
    <location>
        <begin position="20"/>
        <end position="29"/>
    </location>
</feature>
<dbReference type="Proteomes" id="UP000288028">
    <property type="component" value="Unassembled WGS sequence"/>
</dbReference>
<feature type="chain" id="PRO_5019344139" description="Transcobalamin-like C-terminal domain-containing protein" evidence="2">
    <location>
        <begin position="22"/>
        <end position="139"/>
    </location>
</feature>
<feature type="compositionally biased region" description="Low complexity" evidence="1">
    <location>
        <begin position="30"/>
        <end position="41"/>
    </location>
</feature>
<gene>
    <name evidence="4" type="ORF">CBF28_02820</name>
</gene>
<accession>A0A430B837</accession>
<reference evidence="4 5" key="1">
    <citation type="submission" date="2017-05" db="EMBL/GenBank/DDBJ databases">
        <title>Vagococcus spp. assemblies.</title>
        <authorList>
            <person name="Gulvik C.A."/>
        </authorList>
    </citation>
    <scope>NUCLEOTIDE SEQUENCE [LARGE SCALE GENOMIC DNA]</scope>
    <source>
        <strain evidence="4 5">SS1714</strain>
    </source>
</reference>
<dbReference type="InterPro" id="IPR027954">
    <property type="entry name" value="Transcobalamin-like_C"/>
</dbReference>
<evidence type="ECO:0000256" key="1">
    <source>
        <dbReference type="SAM" id="MobiDB-lite"/>
    </source>
</evidence>
<dbReference type="EMBL" id="NGKB01000002">
    <property type="protein sequence ID" value="RSU16479.1"/>
    <property type="molecule type" value="Genomic_DNA"/>
</dbReference>
<evidence type="ECO:0000259" key="3">
    <source>
        <dbReference type="Pfam" id="PF14478"/>
    </source>
</evidence>
<evidence type="ECO:0000313" key="5">
    <source>
        <dbReference type="Proteomes" id="UP000288028"/>
    </source>
</evidence>
<name>A0A430B837_9ENTE</name>
<feature type="domain" description="Transcobalamin-like C-terminal" evidence="3">
    <location>
        <begin position="72"/>
        <end position="135"/>
    </location>
</feature>
<dbReference type="Pfam" id="PF14478">
    <property type="entry name" value="DUF4430"/>
    <property type="match status" value="1"/>
</dbReference>
<dbReference type="RefSeq" id="WP_126791712.1">
    <property type="nucleotide sequence ID" value="NZ_CP060720.1"/>
</dbReference>
<organism evidence="4 5">
    <name type="scientific">Vagococcus carniphilus</name>
    <dbReference type="NCBI Taxonomy" id="218144"/>
    <lineage>
        <taxon>Bacteria</taxon>
        <taxon>Bacillati</taxon>
        <taxon>Bacillota</taxon>
        <taxon>Bacilli</taxon>
        <taxon>Lactobacillales</taxon>
        <taxon>Enterococcaceae</taxon>
        <taxon>Vagococcus</taxon>
    </lineage>
</organism>
<protein>
    <recommendedName>
        <fullName evidence="3">Transcobalamin-like C-terminal domain-containing protein</fullName>
    </recommendedName>
</protein>
<dbReference type="Gene3D" id="2.170.130.30">
    <property type="match status" value="1"/>
</dbReference>
<keyword evidence="2" id="KW-0732">Signal</keyword>
<dbReference type="AlphaFoldDB" id="A0A430B837"/>
<comment type="caution">
    <text evidence="4">The sequence shown here is derived from an EMBL/GenBank/DDBJ whole genome shotgun (WGS) entry which is preliminary data.</text>
</comment>
<feature type="region of interest" description="Disordered" evidence="1">
    <location>
        <begin position="20"/>
        <end position="54"/>
    </location>
</feature>
<sequence>MKKLVGLVVLLVALTGCGAKGEDTAKDSSTKASSSEVAASSEKTEDGVKVTLQEDGKEISSKDIEIKDGAFLGDIMADNFDITEENNMISSIDGKKQDNKAQKYWIYTVNGKEAEVGASEYKLKTGDEVVWNLSKFEMK</sequence>
<proteinExistence type="predicted"/>
<dbReference type="PROSITE" id="PS51257">
    <property type="entry name" value="PROKAR_LIPOPROTEIN"/>
    <property type="match status" value="1"/>
</dbReference>
<evidence type="ECO:0000313" key="4">
    <source>
        <dbReference type="EMBL" id="RSU16479.1"/>
    </source>
</evidence>